<gene>
    <name evidence="1" type="ORF">AFUS01_LOCUS47174</name>
</gene>
<name>A0A8J2LTW8_9HEXA</name>
<evidence type="ECO:0000313" key="2">
    <source>
        <dbReference type="Proteomes" id="UP000708208"/>
    </source>
</evidence>
<comment type="caution">
    <text evidence="1">The sequence shown here is derived from an EMBL/GenBank/DDBJ whole genome shotgun (WGS) entry which is preliminary data.</text>
</comment>
<reference evidence="1" key="1">
    <citation type="submission" date="2021-06" db="EMBL/GenBank/DDBJ databases">
        <authorList>
            <person name="Hodson N. C."/>
            <person name="Mongue J. A."/>
            <person name="Jaron S. K."/>
        </authorList>
    </citation>
    <scope>NUCLEOTIDE SEQUENCE</scope>
</reference>
<accession>A0A8J2LTW8</accession>
<sequence length="331" mass="36307">MTFKIQMTERKSLSGKAFIGKYELDPFGEKIVNSNVTLSGIPAPVRLTEPKTPSFCKPRTSVVRHTGGHHLKSDIPSNRLSLNLNNLKARPLFGLKPAKPSGGILKPIKQSFGFLRPTQSSMAKQTSGTHLSGKLEAVKEVVEIEKIVDEKRGKEQQENCERGKTVKTIKTSKESLNGEVAGASETSDSAPSTLSNSFIIFEGLDESPGANLASATEVSPIMDNNSLRRQTIIPTPKFPKSRSVEKNTKRKLSFVNVTNRFRYPQERLRCTYSPPPDFDVTINSATMSPTYVAPAANYDCFSTPIMNLTAALSITDDDGDESVYYTPCAEI</sequence>
<organism evidence="1 2">
    <name type="scientific">Allacma fusca</name>
    <dbReference type="NCBI Taxonomy" id="39272"/>
    <lineage>
        <taxon>Eukaryota</taxon>
        <taxon>Metazoa</taxon>
        <taxon>Ecdysozoa</taxon>
        <taxon>Arthropoda</taxon>
        <taxon>Hexapoda</taxon>
        <taxon>Collembola</taxon>
        <taxon>Symphypleona</taxon>
        <taxon>Sminthuridae</taxon>
        <taxon>Allacma</taxon>
    </lineage>
</organism>
<dbReference type="AlphaFoldDB" id="A0A8J2LTW8"/>
<dbReference type="EMBL" id="CAJVCH010571658">
    <property type="protein sequence ID" value="CAG7838180.1"/>
    <property type="molecule type" value="Genomic_DNA"/>
</dbReference>
<evidence type="ECO:0000313" key="1">
    <source>
        <dbReference type="EMBL" id="CAG7838180.1"/>
    </source>
</evidence>
<keyword evidence="2" id="KW-1185">Reference proteome</keyword>
<protein>
    <submittedName>
        <fullName evidence="1">Uncharacterized protein</fullName>
    </submittedName>
</protein>
<proteinExistence type="predicted"/>
<dbReference type="Proteomes" id="UP000708208">
    <property type="component" value="Unassembled WGS sequence"/>
</dbReference>